<dbReference type="GO" id="GO:0005634">
    <property type="term" value="C:nucleus"/>
    <property type="evidence" value="ECO:0007669"/>
    <property type="project" value="UniProtKB-SubCell"/>
</dbReference>
<feature type="compositionally biased region" description="Polar residues" evidence="9">
    <location>
        <begin position="310"/>
        <end position="331"/>
    </location>
</feature>
<dbReference type="GO" id="GO:0032259">
    <property type="term" value="P:methylation"/>
    <property type="evidence" value="ECO:0007669"/>
    <property type="project" value="UniProtKB-KW"/>
</dbReference>
<dbReference type="SUPFAM" id="SSF82199">
    <property type="entry name" value="SET domain"/>
    <property type="match status" value="1"/>
</dbReference>
<evidence type="ECO:0000256" key="8">
    <source>
        <dbReference type="ARBA" id="ARBA00023242"/>
    </source>
</evidence>
<keyword evidence="7" id="KW-0804">Transcription</keyword>
<evidence type="ECO:0000256" key="9">
    <source>
        <dbReference type="SAM" id="MobiDB-lite"/>
    </source>
</evidence>
<feature type="compositionally biased region" description="Low complexity" evidence="9">
    <location>
        <begin position="332"/>
        <end position="346"/>
    </location>
</feature>
<dbReference type="PANTHER" id="PTHR16515">
    <property type="entry name" value="PR DOMAIN ZINC FINGER PROTEIN"/>
    <property type="match status" value="1"/>
</dbReference>
<dbReference type="AlphaFoldDB" id="A0A9X0CXY6"/>
<sequence length="454" mass="49898">MDVKQEDDYLVCDDCGEQCINGDCPDHGPLEWVNDCHPVSGTPQKNQARGTLPSNLYLMPSAVGHGQMGVFARARIEKRVMFGPFRGQKVPDQELHFGEDRRYMYMWDILEDGKVSHIVDGTDEQHSNWMRFVNCARDSKEQNLVAVQFRGEIYYKTCNHVESGSELLMWCDDSVSLEMDDSTQKDRNGHDFVCDVCGLVFPGSTFLLRHKSVRCPGKSADQESTSRDQAAQADEPVKSSDVEKANSEDATLPCDAESSQYVVVHLGATNNENNNRVVEENSPYVVVHVEPAPNSGVSTTGRLRKVKQIASKSTLSKARKATSSNGAKAQNTSPKKSTPSKKSPSGTKRKATSAASTCSPQARKKAKQGASSGKENKVSGSSGEKTDKMNAAEDESMEEHAAGEASPKSKTREANEKSSSSRKRPKRPNEEEEVTPAAENGSVEKRSRKRHHAK</sequence>
<keyword evidence="11" id="KW-0808">Transferase</keyword>
<dbReference type="GO" id="GO:0140999">
    <property type="term" value="F:histone H3K4 trimethyltransferase activity"/>
    <property type="evidence" value="ECO:0007669"/>
    <property type="project" value="UniProtKB-EC"/>
</dbReference>
<reference evidence="11" key="1">
    <citation type="submission" date="2023-01" db="EMBL/GenBank/DDBJ databases">
        <title>Genome assembly of the deep-sea coral Lophelia pertusa.</title>
        <authorList>
            <person name="Herrera S."/>
            <person name="Cordes E."/>
        </authorList>
    </citation>
    <scope>NUCLEOTIDE SEQUENCE</scope>
    <source>
        <strain evidence="11">USNM1676648</strain>
        <tissue evidence="11">Polyp</tissue>
    </source>
</reference>
<feature type="region of interest" description="Disordered" evidence="9">
    <location>
        <begin position="216"/>
        <end position="254"/>
    </location>
</feature>
<dbReference type="EMBL" id="MU826356">
    <property type="protein sequence ID" value="KAJ7379665.1"/>
    <property type="molecule type" value="Genomic_DNA"/>
</dbReference>
<feature type="region of interest" description="Disordered" evidence="9">
    <location>
        <begin position="291"/>
        <end position="454"/>
    </location>
</feature>
<evidence type="ECO:0000256" key="5">
    <source>
        <dbReference type="ARBA" id="ARBA00022833"/>
    </source>
</evidence>
<evidence type="ECO:0000313" key="11">
    <source>
        <dbReference type="EMBL" id="KAJ7379665.1"/>
    </source>
</evidence>
<comment type="subcellular location">
    <subcellularLocation>
        <location evidence="1">Nucleus</location>
    </subcellularLocation>
</comment>
<keyword evidence="8" id="KW-0539">Nucleus</keyword>
<proteinExistence type="predicted"/>
<keyword evidence="5" id="KW-0862">Zinc</keyword>
<dbReference type="EC" id="2.1.1.354" evidence="11"/>
<feature type="compositionally biased region" description="Polar residues" evidence="9">
    <location>
        <begin position="369"/>
        <end position="383"/>
    </location>
</feature>
<dbReference type="InterPro" id="IPR046341">
    <property type="entry name" value="SET_dom_sf"/>
</dbReference>
<comment type="caution">
    <text evidence="11">The sequence shown here is derived from an EMBL/GenBank/DDBJ whole genome shotgun (WGS) entry which is preliminary data.</text>
</comment>
<dbReference type="InterPro" id="IPR050331">
    <property type="entry name" value="Zinc_finger"/>
</dbReference>
<keyword evidence="2" id="KW-0479">Metal-binding</keyword>
<dbReference type="Gene3D" id="2.170.270.10">
    <property type="entry name" value="SET domain"/>
    <property type="match status" value="1"/>
</dbReference>
<keyword evidence="11" id="KW-0489">Methyltransferase</keyword>
<evidence type="ECO:0000256" key="1">
    <source>
        <dbReference type="ARBA" id="ARBA00004123"/>
    </source>
</evidence>
<evidence type="ECO:0000256" key="6">
    <source>
        <dbReference type="ARBA" id="ARBA00023015"/>
    </source>
</evidence>
<dbReference type="InterPro" id="IPR001214">
    <property type="entry name" value="SET_dom"/>
</dbReference>
<evidence type="ECO:0000256" key="7">
    <source>
        <dbReference type="ARBA" id="ARBA00023163"/>
    </source>
</evidence>
<accession>A0A9X0CXY6</accession>
<dbReference type="Pfam" id="PF21549">
    <property type="entry name" value="PRDM2_PR"/>
    <property type="match status" value="1"/>
</dbReference>
<name>A0A9X0CXY6_9CNID</name>
<dbReference type="PROSITE" id="PS50280">
    <property type="entry name" value="SET"/>
    <property type="match status" value="1"/>
</dbReference>
<dbReference type="GO" id="GO:0008270">
    <property type="term" value="F:zinc ion binding"/>
    <property type="evidence" value="ECO:0007669"/>
    <property type="project" value="UniProtKB-KW"/>
</dbReference>
<dbReference type="Proteomes" id="UP001163046">
    <property type="component" value="Unassembled WGS sequence"/>
</dbReference>
<evidence type="ECO:0000259" key="10">
    <source>
        <dbReference type="PROSITE" id="PS50280"/>
    </source>
</evidence>
<keyword evidence="6" id="KW-0805">Transcription regulation</keyword>
<feature type="compositionally biased region" description="Basic and acidic residues" evidence="9">
    <location>
        <begin position="235"/>
        <end position="247"/>
    </location>
</feature>
<evidence type="ECO:0000256" key="2">
    <source>
        <dbReference type="ARBA" id="ARBA00022723"/>
    </source>
</evidence>
<feature type="domain" description="SET" evidence="10">
    <location>
        <begin position="54"/>
        <end position="172"/>
    </location>
</feature>
<dbReference type="GO" id="GO:0010468">
    <property type="term" value="P:regulation of gene expression"/>
    <property type="evidence" value="ECO:0007669"/>
    <property type="project" value="TreeGrafter"/>
</dbReference>
<keyword evidence="3" id="KW-0677">Repeat</keyword>
<dbReference type="PANTHER" id="PTHR16515:SF49">
    <property type="entry name" value="GASTRULA ZINC FINGER PROTEIN XLCGF49.1-LIKE-RELATED"/>
    <property type="match status" value="1"/>
</dbReference>
<keyword evidence="4" id="KW-0863">Zinc-finger</keyword>
<evidence type="ECO:0000256" key="4">
    <source>
        <dbReference type="ARBA" id="ARBA00022771"/>
    </source>
</evidence>
<dbReference type="OrthoDB" id="5989042at2759"/>
<gene>
    <name evidence="11" type="primary">PRDM9_4</name>
    <name evidence="11" type="ORF">OS493_014069</name>
</gene>
<evidence type="ECO:0000256" key="3">
    <source>
        <dbReference type="ARBA" id="ARBA00022737"/>
    </source>
</evidence>
<organism evidence="11 12">
    <name type="scientific">Desmophyllum pertusum</name>
    <dbReference type="NCBI Taxonomy" id="174260"/>
    <lineage>
        <taxon>Eukaryota</taxon>
        <taxon>Metazoa</taxon>
        <taxon>Cnidaria</taxon>
        <taxon>Anthozoa</taxon>
        <taxon>Hexacorallia</taxon>
        <taxon>Scleractinia</taxon>
        <taxon>Caryophylliina</taxon>
        <taxon>Caryophylliidae</taxon>
        <taxon>Desmophyllum</taxon>
    </lineage>
</organism>
<evidence type="ECO:0000313" key="12">
    <source>
        <dbReference type="Proteomes" id="UP001163046"/>
    </source>
</evidence>
<protein>
    <submittedName>
        <fullName evidence="11">Histone-lysine N-methyltransferase prdm9</fullName>
        <ecNumber evidence="11">2.1.1.354</ecNumber>
    </submittedName>
</protein>
<keyword evidence="12" id="KW-1185">Reference proteome</keyword>